<keyword evidence="6" id="KW-1185">Reference proteome</keyword>
<keyword evidence="2 3" id="KW-0802">TPR repeat</keyword>
<dbReference type="SUPFAM" id="SSF48452">
    <property type="entry name" value="TPR-like"/>
    <property type="match status" value="1"/>
</dbReference>
<feature type="repeat" description="TPR" evidence="3">
    <location>
        <begin position="100"/>
        <end position="133"/>
    </location>
</feature>
<gene>
    <name evidence="5" type="ORF">D9R08_12345</name>
</gene>
<dbReference type="Pfam" id="PF13432">
    <property type="entry name" value="TPR_16"/>
    <property type="match status" value="2"/>
</dbReference>
<dbReference type="InterPro" id="IPR011990">
    <property type="entry name" value="TPR-like_helical_dom_sf"/>
</dbReference>
<feature type="signal peptide" evidence="4">
    <location>
        <begin position="1"/>
        <end position="27"/>
    </location>
</feature>
<dbReference type="EMBL" id="RCNT01000006">
    <property type="protein sequence ID" value="RMA41660.1"/>
    <property type="molecule type" value="Genomic_DNA"/>
</dbReference>
<accession>A0A3L9YFE1</accession>
<dbReference type="AlphaFoldDB" id="A0A3L9YFE1"/>
<evidence type="ECO:0000313" key="5">
    <source>
        <dbReference type="EMBL" id="RMA41660.1"/>
    </source>
</evidence>
<name>A0A3L9YFE1_9RHOB</name>
<dbReference type="Gene3D" id="1.25.40.10">
    <property type="entry name" value="Tetratricopeptide repeat domain"/>
    <property type="match status" value="1"/>
</dbReference>
<sequence length="186" mass="20522">MRVFRIIHNTLLAAVLAMSAGTGAALAQSERLDELFDRLQMPDLSNWEIVEDEIYQRWSISGSASADYLLMRGREALEAGDLDAALDHLTALTDHAPDFAEGWNARATAYYRLNLYGPSIADVQRVLALNPRHFGALTGLGMMLEEMGELEAALVAFETAQSIHPHRPDISQAVDRLNRMLGGETL</sequence>
<keyword evidence="1" id="KW-0677">Repeat</keyword>
<evidence type="ECO:0000313" key="6">
    <source>
        <dbReference type="Proteomes" id="UP000281343"/>
    </source>
</evidence>
<evidence type="ECO:0000256" key="2">
    <source>
        <dbReference type="ARBA" id="ARBA00022803"/>
    </source>
</evidence>
<dbReference type="PANTHER" id="PTHR44858">
    <property type="entry name" value="TETRATRICOPEPTIDE REPEAT PROTEIN 6"/>
    <property type="match status" value="1"/>
</dbReference>
<organism evidence="5 6">
    <name type="scientific">Rhodophyticola porphyridii</name>
    <dbReference type="NCBI Taxonomy" id="1852017"/>
    <lineage>
        <taxon>Bacteria</taxon>
        <taxon>Pseudomonadati</taxon>
        <taxon>Pseudomonadota</taxon>
        <taxon>Alphaproteobacteria</taxon>
        <taxon>Rhodobacterales</taxon>
        <taxon>Roseobacteraceae</taxon>
        <taxon>Rhodophyticola</taxon>
    </lineage>
</organism>
<dbReference type="OrthoDB" id="9815010at2"/>
<dbReference type="InterPro" id="IPR050498">
    <property type="entry name" value="Ycf3"/>
</dbReference>
<keyword evidence="4" id="KW-0732">Signal</keyword>
<evidence type="ECO:0000256" key="3">
    <source>
        <dbReference type="PROSITE-ProRule" id="PRU00339"/>
    </source>
</evidence>
<dbReference type="PROSITE" id="PS50005">
    <property type="entry name" value="TPR"/>
    <property type="match status" value="2"/>
</dbReference>
<evidence type="ECO:0000256" key="4">
    <source>
        <dbReference type="SAM" id="SignalP"/>
    </source>
</evidence>
<evidence type="ECO:0000256" key="1">
    <source>
        <dbReference type="ARBA" id="ARBA00022737"/>
    </source>
</evidence>
<feature type="repeat" description="TPR" evidence="3">
    <location>
        <begin position="134"/>
        <end position="167"/>
    </location>
</feature>
<proteinExistence type="predicted"/>
<dbReference type="SMART" id="SM00028">
    <property type="entry name" value="TPR"/>
    <property type="match status" value="3"/>
</dbReference>
<dbReference type="PANTHER" id="PTHR44858:SF1">
    <property type="entry name" value="UDP-N-ACETYLGLUCOSAMINE--PEPTIDE N-ACETYLGLUCOSAMINYLTRANSFERASE SPINDLY-RELATED"/>
    <property type="match status" value="1"/>
</dbReference>
<feature type="chain" id="PRO_5018307237" evidence="4">
    <location>
        <begin position="28"/>
        <end position="186"/>
    </location>
</feature>
<reference evidence="5 6" key="1">
    <citation type="submission" date="2018-10" db="EMBL/GenBank/DDBJ databases">
        <authorList>
            <person name="Jung H.S."/>
            <person name="Jeon C.O."/>
        </authorList>
    </citation>
    <scope>NUCLEOTIDE SEQUENCE [LARGE SCALE GENOMIC DNA]</scope>
    <source>
        <strain evidence="5 6">MA-7-27</strain>
    </source>
</reference>
<protein>
    <submittedName>
        <fullName evidence="5">Uncharacterized protein</fullName>
    </submittedName>
</protein>
<dbReference type="InterPro" id="IPR019734">
    <property type="entry name" value="TPR_rpt"/>
</dbReference>
<dbReference type="Proteomes" id="UP000281343">
    <property type="component" value="Unassembled WGS sequence"/>
</dbReference>
<comment type="caution">
    <text evidence="5">The sequence shown here is derived from an EMBL/GenBank/DDBJ whole genome shotgun (WGS) entry which is preliminary data.</text>
</comment>